<dbReference type="AlphaFoldDB" id="A0A2U1PNL1"/>
<keyword evidence="1" id="KW-0694">RNA-binding</keyword>
<dbReference type="PANTHER" id="PTHR34427:SF5">
    <property type="entry name" value="DUF4283 DOMAIN-CONTAINING PROTEIN"/>
    <property type="match status" value="1"/>
</dbReference>
<gene>
    <name evidence="4" type="ORF">CTI12_AA126620</name>
</gene>
<dbReference type="PROSITE" id="PS50102">
    <property type="entry name" value="RRM"/>
    <property type="match status" value="1"/>
</dbReference>
<dbReference type="SUPFAM" id="SSF54928">
    <property type="entry name" value="RNA-binding domain, RBD"/>
    <property type="match status" value="1"/>
</dbReference>
<protein>
    <recommendedName>
        <fullName evidence="3">RRM domain-containing protein</fullName>
    </recommendedName>
</protein>
<dbReference type="Gene3D" id="3.30.70.330">
    <property type="match status" value="1"/>
</dbReference>
<dbReference type="CDD" id="cd00590">
    <property type="entry name" value="RRM_SF"/>
    <property type="match status" value="1"/>
</dbReference>
<evidence type="ECO:0000313" key="4">
    <source>
        <dbReference type="EMBL" id="PWA87302.1"/>
    </source>
</evidence>
<evidence type="ECO:0000256" key="2">
    <source>
        <dbReference type="SAM" id="MobiDB-lite"/>
    </source>
</evidence>
<reference evidence="4 5" key="1">
    <citation type="journal article" date="2018" name="Mol. Plant">
        <title>The genome of Artemisia annua provides insight into the evolution of Asteraceae family and artemisinin biosynthesis.</title>
        <authorList>
            <person name="Shen Q."/>
            <person name="Zhang L."/>
            <person name="Liao Z."/>
            <person name="Wang S."/>
            <person name="Yan T."/>
            <person name="Shi P."/>
            <person name="Liu M."/>
            <person name="Fu X."/>
            <person name="Pan Q."/>
            <person name="Wang Y."/>
            <person name="Lv Z."/>
            <person name="Lu X."/>
            <person name="Zhang F."/>
            <person name="Jiang W."/>
            <person name="Ma Y."/>
            <person name="Chen M."/>
            <person name="Hao X."/>
            <person name="Li L."/>
            <person name="Tang Y."/>
            <person name="Lv G."/>
            <person name="Zhou Y."/>
            <person name="Sun X."/>
            <person name="Brodelius P.E."/>
            <person name="Rose J.K.C."/>
            <person name="Tang K."/>
        </authorList>
    </citation>
    <scope>NUCLEOTIDE SEQUENCE [LARGE SCALE GENOMIC DNA]</scope>
    <source>
        <strain evidence="5">cv. Huhao1</strain>
        <tissue evidence="4">Leaf</tissue>
    </source>
</reference>
<dbReference type="SMART" id="SM00360">
    <property type="entry name" value="RRM"/>
    <property type="match status" value="1"/>
</dbReference>
<dbReference type="InterPro" id="IPR035979">
    <property type="entry name" value="RBD_domain_sf"/>
</dbReference>
<feature type="domain" description="RRM" evidence="3">
    <location>
        <begin position="16"/>
        <end position="98"/>
    </location>
</feature>
<feature type="region of interest" description="Disordered" evidence="2">
    <location>
        <begin position="401"/>
        <end position="433"/>
    </location>
</feature>
<sequence length="465" mass="52514">MHSQRSKEDQVLRISKSVFVTNFPDYFGYRDLWKLCESYGKVIDVFIPNRLSKAGKWFAFVRFIKVTDMDRLIGNLCTLWVDRFHLHANVVRYERSSIPVRNPLPKSHPQPSKPHNHVSSSFVSAVKGNSNVHSPLSPAPTLVLDDACVVERNLDNYVMGEVMQFSSIVNLCVLLSAEGFNNVKLTYLGGLWVMMELDSLKTKAKFMKHVGVASWFSRLCNAQPDLVSKERLVWVDIEGVPLHAWSRATFDKIGAKWGEVMELEECNDDLFARKRICIKTKQEENILEKFKIIVRGKIFVVRAKELFVWSPVFKDVKDVVYWNDGDNCRSVNLDAESDVEGVSETDFGVQKDELDYGQAKSVNDKEQSVNDKEYSSDPFNIYSLLNKQKAGVNFSAAGTSLSHPQGFTPEKDGHVSNNQEDKMANQASPQSHSVGLSSRVMQDASPVVETIISDASLITHCTTYI</sequence>
<dbReference type="Pfam" id="PF00076">
    <property type="entry name" value="RRM_1"/>
    <property type="match status" value="1"/>
</dbReference>
<organism evidence="4 5">
    <name type="scientific">Artemisia annua</name>
    <name type="common">Sweet wormwood</name>
    <dbReference type="NCBI Taxonomy" id="35608"/>
    <lineage>
        <taxon>Eukaryota</taxon>
        <taxon>Viridiplantae</taxon>
        <taxon>Streptophyta</taxon>
        <taxon>Embryophyta</taxon>
        <taxon>Tracheophyta</taxon>
        <taxon>Spermatophyta</taxon>
        <taxon>Magnoliopsida</taxon>
        <taxon>eudicotyledons</taxon>
        <taxon>Gunneridae</taxon>
        <taxon>Pentapetalae</taxon>
        <taxon>asterids</taxon>
        <taxon>campanulids</taxon>
        <taxon>Asterales</taxon>
        <taxon>Asteraceae</taxon>
        <taxon>Asteroideae</taxon>
        <taxon>Anthemideae</taxon>
        <taxon>Artemisiinae</taxon>
        <taxon>Artemisia</taxon>
    </lineage>
</organism>
<dbReference type="Proteomes" id="UP000245207">
    <property type="component" value="Unassembled WGS sequence"/>
</dbReference>
<comment type="caution">
    <text evidence="4">The sequence shown here is derived from an EMBL/GenBank/DDBJ whole genome shotgun (WGS) entry which is preliminary data.</text>
</comment>
<keyword evidence="5" id="KW-1185">Reference proteome</keyword>
<evidence type="ECO:0000256" key="1">
    <source>
        <dbReference type="PROSITE-ProRule" id="PRU00176"/>
    </source>
</evidence>
<dbReference type="EMBL" id="PKPP01000927">
    <property type="protein sequence ID" value="PWA87302.1"/>
    <property type="molecule type" value="Genomic_DNA"/>
</dbReference>
<dbReference type="PANTHER" id="PTHR34427">
    <property type="entry name" value="DUF4283 DOMAIN PROTEIN"/>
    <property type="match status" value="1"/>
</dbReference>
<dbReference type="GO" id="GO:0003723">
    <property type="term" value="F:RNA binding"/>
    <property type="evidence" value="ECO:0007669"/>
    <property type="project" value="UniProtKB-UniRule"/>
</dbReference>
<feature type="compositionally biased region" description="Basic and acidic residues" evidence="2">
    <location>
        <begin position="409"/>
        <end position="423"/>
    </location>
</feature>
<dbReference type="InterPro" id="IPR012677">
    <property type="entry name" value="Nucleotide-bd_a/b_plait_sf"/>
</dbReference>
<accession>A0A2U1PNL1</accession>
<dbReference type="InterPro" id="IPR000504">
    <property type="entry name" value="RRM_dom"/>
</dbReference>
<proteinExistence type="predicted"/>
<dbReference type="OrthoDB" id="1744977at2759"/>
<evidence type="ECO:0000259" key="3">
    <source>
        <dbReference type="PROSITE" id="PS50102"/>
    </source>
</evidence>
<evidence type="ECO:0000313" key="5">
    <source>
        <dbReference type="Proteomes" id="UP000245207"/>
    </source>
</evidence>
<name>A0A2U1PNL1_ARTAN</name>